<accession>A0A1L5PSE0</accession>
<feature type="domain" description="LapA adhesin" evidence="1">
    <location>
        <begin position="182"/>
        <end position="277"/>
    </location>
</feature>
<feature type="domain" description="LapA adhesin" evidence="1">
    <location>
        <begin position="509"/>
        <end position="610"/>
    </location>
</feature>
<dbReference type="InterPro" id="IPR047777">
    <property type="entry name" value="LapA-like_RM"/>
</dbReference>
<dbReference type="EMBL" id="CP018743">
    <property type="protein sequence ID" value="APO83080.1"/>
    <property type="molecule type" value="Genomic_DNA"/>
</dbReference>
<feature type="domain" description="LapA adhesin" evidence="1">
    <location>
        <begin position="957"/>
        <end position="1058"/>
    </location>
</feature>
<evidence type="ECO:0000313" key="3">
    <source>
        <dbReference type="Proteomes" id="UP000185146"/>
    </source>
</evidence>
<feature type="domain" description="LapA adhesin" evidence="1">
    <location>
        <begin position="1181"/>
        <end position="1282"/>
    </location>
</feature>
<organism evidence="2 3">
    <name type="scientific">Pseudomonas putida</name>
    <name type="common">Arthrobacter siderocapsulatus</name>
    <dbReference type="NCBI Taxonomy" id="303"/>
    <lineage>
        <taxon>Bacteria</taxon>
        <taxon>Pseudomonadati</taxon>
        <taxon>Pseudomonadota</taxon>
        <taxon>Gammaproteobacteria</taxon>
        <taxon>Pseudomonadales</taxon>
        <taxon>Pseudomonadaceae</taxon>
        <taxon>Pseudomonas</taxon>
    </lineage>
</organism>
<dbReference type="RefSeq" id="WP_075045637.1">
    <property type="nucleotide sequence ID" value="NZ_CP018743.1"/>
</dbReference>
<dbReference type="InterPro" id="IPR019960">
    <property type="entry name" value="T1SS_VCA0849"/>
</dbReference>
<feature type="domain" description="LapA adhesin" evidence="1">
    <location>
        <begin position="1524"/>
        <end position="1621"/>
    </location>
</feature>
<gene>
    <name evidence="2" type="ORF">BL240_17115</name>
</gene>
<feature type="domain" description="LapA adhesin" evidence="1">
    <location>
        <begin position="2196"/>
        <end position="2293"/>
    </location>
</feature>
<feature type="domain" description="LapA adhesin" evidence="1">
    <location>
        <begin position="1748"/>
        <end position="1845"/>
    </location>
</feature>
<sequence length="3211" mass="323482">MSIAIVKSIVGQVIAISPEGTQRVLVEGDRVFAGEQIQTGPGGAVSLELADGRILDLGRDTQWSADAPDSVADLSAATAQAAPSVDELQQAIAAGADPTTALEATAAGPTGAGANPGGIGGGHSFVMLEAVGGSVAPTIGFPTGPLGVAVEQAREFVGNATPAQQAAVLVPEVPPEPQPIAATLTLSSNNVQEGGLTSITGTLSQPAGRDFTVTLSNGQTLSFKAGETVATTGEFAAQSDDVFQDGEIQNITVTNAGDHGFGSLNTGATSTLTVTDTVDTVRAELSISPNPAVEGQAVTYTITLTGPAGADLTQHGGLSITLSNGEVINIPAGQISASQTANLADNVYVGSSAPSIAINGITEQGTGKQVFENLVKGDPVTLQITDEPGTPGNPGTPGTPNGGDEVTLTLTGNTVQEGNTTTITATLSHPAGQAFTVTLSNGQTLTFAEGALTATTNPFVAQSDDVYRDGETQTISVTNAGNHNFENLNTSATTTITVSDTVDTVKAELSISPNPAVEGQTVTYTITLTGPTGADLSQHGGLDIALSNGKVVHIAAGQISGSQSGVLADNVYVGSSAPSIAINGITEQGTGKQVFENLVKGDPVTLQITDEPGTPGNPGTPGTPNGGDAVTLTLTGNAVQEGGQTTITGTLSHPAGQAFTVTLSNGQILSFAEGALTATTNPFVAQSDDVFKDGETQTVSVIDAGSHNFENLNTSATTTVTVSDTVDTVKAELSISPNPAVEGQAVTYTITLTGPAGADLSQHGGLSIALSNGEVINIPAGQVSASQTANLTDDVYMGSSAPSIAISGITEQGTGKQVFENLLKGDPVTLQITDEPGTPGNPGTPGTPNGGDEVTLTLTGNTVQEGNTTTITGTLSHPAGQAFTVTLSNGQTLTFAKDATTATTAPFVAQSDDVFRDGETQTVSVTDAGTHNFENLNTSATTTITVSDTVDTVKAELSISPNPAVEGQAVTYTITLTGPAGADLTQHGGLSITLSNGEVINIPAGQISASQTANLADNVYVGSSAPSIAINGITEQGTGKQVFENLVKGDPVTLQITDEPGTPGNPGTPGTPNGGDEVTLTLTGNTVQEGNTTTITATLSHPAGQAFTVTLSNGQTLTFAEGALTATTNPFVAQSDDVYRDGETQTISVTNAGNHNFENLNTSATTTITVSDTVDTVKAELSISPNPAVEGQTVTYTITLTGPTGADLSQHGGLDIALSNGKVVHIAAGQISGSQSGVLADNVYVGSSAPSIAINGITEQGTGKQVFENLVKGDPVTLQITDEPGTPGNPGTPGTPNGGDAVTLTLTGNAVQEGGQTTITGTLSHPAGQAFTVTLSNGQILSFAEGALTATTNPFVAQSDDVFKDGETQTVSVIDAGSHNFENLNISATTTLTVTDTINTVKAELSISPNPAVEGQAVTYTITLTGPAGADLSQHGGLDIALSNGKVIHIPAGEITGSQTANLADNVYVGSSAPSIAINGITEQGTGKQVFENLVKGDPVTLQITDESGTPGNPGTPGTPNGGDEVTLTLTCNAVQEGHTTTITGTLSHPAGQAFTVTLSNGQTLTFAKDATTATTVPFVAQSDDVFRDGETQTVSVIDAGSHNFENLNISATTTLTVTDTINTVKAELSISPNPAVEGQAVTYTITLTGPAGADLSQHGGLDIALSNGKVIHIPAGEITGSQTANLADNVYVGSSAPSIAISGITEQGTGKQVFENLVKGDPVTLQITDEPGTPGNPGTPGTPNGGDEVTLTLTGNTVQEGNTTTITATLSHPAGQAFTVTLSNGQTLTFAEGALTATTNPFVAQSDDVYRDGETQTISVTNAGNHNFENLNTSATTTITVSDTVDTVKAELSISPNPAVEGQAVTYTITLTGPAGADLTQHGGLDIALSNGKVVHIAAGQISGSQSGVLADNVYVGSSAPSIAISGITEHGTGKQVFENLVKGDPVTLQITDEPGTPGNPGTPGTPNGGDEVTLTLTGNAVQEGHTTTITGTLSHPAGQAFTVTLSNGQTLTFAKDATTATTAPFVAQSDDVYRDGETQTISVTNAGNHNFENLNTSATTTVTVSDTVDTVKAELSISPNPAVEGQAVTYTITLTGPAGADLSQHGGLAIALSNGEVINIPAGQISGSQSSVLADNVYVGSSAPSIAINGITEQGTGKQVFENLVKGDPVTLQITDEPGTPGNPGTPGTPNGGDEVTLTLTCNAVQEGHTTTITGILSHPAGQAFTVTLSNGQTLTFAKDATTATTAPFVAQSDDVYRDGETQTVSVIDAGSHNFENLNTSATTTVTVSDTVDTVKAELSISPNPAVEGQAVTYNITLTGPAGADLTQHGGLDIELSNGKVVHIAAGQISGSQSGVLADDVYVGSSAPSIAINGITEQGTGKQVFENLVKGDPVTLQITDEPGTPGNPGTPGTPNGGDEVTLTLTGNTVQEGHTTTITGTLSHPAGQAFTVTLSNGQTLTFAKDATTATTAPFVAQSDDVFRDGETQTISVTNAGTHNFENLNTSATTTLTVTDTINTVTVVLSASPNPAAKGQEVTYTVNLEAPAGMSASNHGGLTIKLDNGLTIMVAAGGTTGTVKGAIPDAVFVGGGSVSVGIDQITQNGTGSKVFENLVPGASVAVGMTNATPTITSGAALVSEEGLIGGNKDTVGSPADQSDSKLYAGKLTVSDIDTPSANLSVSLAAPSTALTSSGQSVQWSLSNGGKTLTGTAGGKDVIEIRIDNAGNYTVELKGPLDHPNQAAEDVLSLNVGVSVSDGSTSSTGTLTISVEDDSPTFATSDNAGMWNTVGYTAVGDTHFLAGGDGVGALKFGTIVGLPSGWSSKATDASGTTVEVFDGTTKVFTLALGADGHYTVTQNSVREGSRDTFNLESLKSGNTSTLPVTFNSGITATFEALASATGKPTINVGNGLGVGNNHFSANEKFSVAFTDALQHAVSMKEVTLGIARLQVSGDVNIVASYKDANGVVHEATKTYTITSGSDSIKILASDFAGLAGHAFDTITLAAPSKSTLDTTFTKLTYVEEKPASDLNFTVHVIGTDHDGDSASSSFVVTSHGDAASSASMSTMSLMASDTSDSASTSLLGSEDHILFVGAGDSTVTGSSGIAESFVWTAGDTGHDVVRNFNAEEGDRLDLSSLLQGESLSSIDSYLKITTVDGESTLQVSTQGKFTPGGDTSSADVSIKLEGVNWSNTTVSSLVSGGDPTIKIDHSGQ</sequence>
<feature type="domain" description="LapA adhesin" evidence="1">
    <location>
        <begin position="2520"/>
        <end position="2615"/>
    </location>
</feature>
<name>A0A1L5PSE0_PSEPU</name>
<feature type="domain" description="LapA adhesin" evidence="1">
    <location>
        <begin position="2301"/>
        <end position="2402"/>
    </location>
</feature>
<feature type="domain" description="LapA adhesin" evidence="1">
    <location>
        <begin position="2420"/>
        <end position="2517"/>
    </location>
</feature>
<dbReference type="NCBIfam" id="NF033682">
    <property type="entry name" value="retention_LapA"/>
    <property type="match status" value="1"/>
</dbReference>
<feature type="domain" description="LapA adhesin" evidence="1">
    <location>
        <begin position="1972"/>
        <end position="2069"/>
    </location>
</feature>
<feature type="domain" description="LapA adhesin" evidence="1">
    <location>
        <begin position="404"/>
        <end position="501"/>
    </location>
</feature>
<proteinExistence type="predicted"/>
<dbReference type="Pfam" id="PF20579">
    <property type="entry name" value="LapA"/>
    <property type="match status" value="22"/>
</dbReference>
<evidence type="ECO:0000259" key="1">
    <source>
        <dbReference type="Pfam" id="PF20579"/>
    </source>
</evidence>
<evidence type="ECO:0000313" key="2">
    <source>
        <dbReference type="EMBL" id="APO83080.1"/>
    </source>
</evidence>
<feature type="domain" description="LapA adhesin" evidence="1">
    <location>
        <begin position="733"/>
        <end position="834"/>
    </location>
</feature>
<dbReference type="InterPro" id="IPR046779">
    <property type="entry name" value="LapA_adhesin_dom"/>
</dbReference>
<reference evidence="2 3" key="1">
    <citation type="submission" date="2016-12" db="EMBL/GenBank/DDBJ databases">
        <title>Draft Genome Sequence of Mercury Resistant Pseudomonas DRA525.</title>
        <authorList>
            <person name="Drace K.M."/>
        </authorList>
    </citation>
    <scope>NUCLEOTIDE SEQUENCE [LARGE SCALE GENOMIC DNA]</scope>
    <source>
        <strain evidence="2 3">DRA525</strain>
    </source>
</reference>
<dbReference type="NCBIfam" id="TIGR03661">
    <property type="entry name" value="T1SS_VCA0849"/>
    <property type="match status" value="1"/>
</dbReference>
<feature type="domain" description="LapA adhesin" evidence="1">
    <location>
        <begin position="852"/>
        <end position="949"/>
    </location>
</feature>
<feature type="domain" description="LapA adhesin" evidence="1">
    <location>
        <begin position="1629"/>
        <end position="1730"/>
    </location>
</feature>
<feature type="domain" description="LapA adhesin" evidence="1">
    <location>
        <begin position="1405"/>
        <end position="1506"/>
    </location>
</feature>
<dbReference type="Proteomes" id="UP000185146">
    <property type="component" value="Chromosome"/>
</dbReference>
<feature type="domain" description="LapA adhesin" evidence="1">
    <location>
        <begin position="628"/>
        <end position="725"/>
    </location>
</feature>
<protein>
    <recommendedName>
        <fullName evidence="1">LapA adhesin domain-containing protein</fullName>
    </recommendedName>
</protein>
<feature type="domain" description="LapA adhesin" evidence="1">
    <location>
        <begin position="1300"/>
        <end position="1397"/>
    </location>
</feature>
<feature type="domain" description="LapA adhesin" evidence="1">
    <location>
        <begin position="1076"/>
        <end position="1173"/>
    </location>
</feature>
<feature type="domain" description="LapA adhesin" evidence="1">
    <location>
        <begin position="285"/>
        <end position="386"/>
    </location>
</feature>
<feature type="domain" description="LapA adhesin" evidence="1">
    <location>
        <begin position="2077"/>
        <end position="2178"/>
    </location>
</feature>
<feature type="domain" description="LapA adhesin" evidence="1">
    <location>
        <begin position="1853"/>
        <end position="1954"/>
    </location>
</feature>